<dbReference type="InterPro" id="IPR008977">
    <property type="entry name" value="PHM/PNGase_F_dom_sf"/>
</dbReference>
<dbReference type="InterPro" id="IPR003137">
    <property type="entry name" value="PA_domain"/>
</dbReference>
<keyword evidence="4" id="KW-1185">Reference proteome</keyword>
<dbReference type="GO" id="GO:0016715">
    <property type="term" value="F:oxidoreductase activity, acting on paired donors, with incorporation or reduction of molecular oxygen, reduced ascorbate as one donor, and incorporation of one atom of oxygen"/>
    <property type="evidence" value="ECO:0007669"/>
    <property type="project" value="InterPro"/>
</dbReference>
<dbReference type="OrthoDB" id="406745at2759"/>
<organism evidence="3 4">
    <name type="scientific">Stichopus japonicus</name>
    <name type="common">Sea cucumber</name>
    <dbReference type="NCBI Taxonomy" id="307972"/>
    <lineage>
        <taxon>Eukaryota</taxon>
        <taxon>Metazoa</taxon>
        <taxon>Echinodermata</taxon>
        <taxon>Eleutherozoa</taxon>
        <taxon>Echinozoa</taxon>
        <taxon>Holothuroidea</taxon>
        <taxon>Aspidochirotacea</taxon>
        <taxon>Aspidochirotida</taxon>
        <taxon>Stichopodidae</taxon>
        <taxon>Apostichopus</taxon>
    </lineage>
</organism>
<dbReference type="EMBL" id="MRZV01000212">
    <property type="protein sequence ID" value="PIK55529.1"/>
    <property type="molecule type" value="Genomic_DNA"/>
</dbReference>
<dbReference type="Gene3D" id="3.50.30.30">
    <property type="match status" value="1"/>
</dbReference>
<evidence type="ECO:0000313" key="4">
    <source>
        <dbReference type="Proteomes" id="UP000230750"/>
    </source>
</evidence>
<dbReference type="SUPFAM" id="SSF52025">
    <property type="entry name" value="PA domain"/>
    <property type="match status" value="1"/>
</dbReference>
<dbReference type="PANTHER" id="PTHR39319">
    <property type="entry name" value="SI:DKEY-256H2.1"/>
    <property type="match status" value="1"/>
</dbReference>
<dbReference type="PANTHER" id="PTHR39319:SF1">
    <property type="entry name" value="SI:DKEY-256H2.1"/>
    <property type="match status" value="1"/>
</dbReference>
<dbReference type="Pfam" id="PF09113">
    <property type="entry name" value="N-glycanase_C"/>
    <property type="match status" value="1"/>
</dbReference>
<keyword evidence="1" id="KW-1015">Disulfide bond</keyword>
<dbReference type="Proteomes" id="UP000230750">
    <property type="component" value="Unassembled WGS sequence"/>
</dbReference>
<dbReference type="InterPro" id="IPR015197">
    <property type="entry name" value="PngaseF_C"/>
</dbReference>
<dbReference type="Pfam" id="PF02225">
    <property type="entry name" value="PA"/>
    <property type="match status" value="1"/>
</dbReference>
<gene>
    <name evidence="3" type="ORF">BSL78_07563</name>
</gene>
<feature type="domain" description="Peptide-N-glycosidase F N-terminal" evidence="2">
    <location>
        <begin position="280"/>
        <end position="404"/>
    </location>
</feature>
<proteinExistence type="predicted"/>
<dbReference type="InterPro" id="IPR053251">
    <property type="entry name" value="N-glycanase"/>
</dbReference>
<dbReference type="Gene3D" id="2.60.120.230">
    <property type="match status" value="2"/>
</dbReference>
<evidence type="ECO:0000313" key="3">
    <source>
        <dbReference type="EMBL" id="PIK55529.1"/>
    </source>
</evidence>
<dbReference type="SMART" id="SM01290">
    <property type="entry name" value="N-glycanase_N"/>
    <property type="match status" value="1"/>
</dbReference>
<dbReference type="CDD" id="cd00538">
    <property type="entry name" value="PA"/>
    <property type="match status" value="1"/>
</dbReference>
<dbReference type="InterPro" id="IPR014784">
    <property type="entry name" value="Cu2_ascorb_mOase-like_C"/>
</dbReference>
<name>A0A2G8L5H6_STIJA</name>
<dbReference type="SUPFAM" id="SSF49742">
    <property type="entry name" value="PHM/PNGase F"/>
    <property type="match status" value="1"/>
</dbReference>
<sequence length="608" mass="67578">MSWTSQYSLNSLVQDFPNNTHLVVIPTSLDPLSDAQWMQKQVKIALKYYSNKKASQSLLDVTHFVITSLDEVGNWISAAFRDFACSGHGCGLSQAVFNNDDALKPPLILKRLDSRYDWLPSPESVFKNQSNEVIHAFSGCSINQTVNKKIALVQAGGCSYSKKVNAMESSGAIGVLVYAESGHPVDNMNCVDDECFTPPSIPASMIPWDKELLDRLSQGAINVTFQTTPSDNFYFAVDAQGLLSEFGWLLYPSFQFFNWQAQWFNYQTDLLARLSQEALVIPVINGSIMQGDAGVVSTVKLPSMEELLKYDKFELDASLSCPGTRDEDCPPWDHTVQLYVCCDAESPLCGQELGRWITPFRRRIGRWLTDVTALLPLLTSTTCNFTMKTVPWAAAWKPSLNLRFSKTSTGVSSSSALKPVTITPLFVGGTFDKKYNQKYHPINFTIPSDVKQVKIAAIITGHGSDENGCGEFCVTSHHFVVDGSHPNVETFNNAGTPLGCAERSPLGVEPNEHGTWLYGRDGWCDGREVDPWVFDVTDDLNSGSSHSVTYFGWFNGTDPDPVSIPGEIIMYSYLVFYKPSQITDMRRFFVRESSHPLRIVNIDVALQS</sequence>
<dbReference type="AlphaFoldDB" id="A0A2G8L5H6"/>
<comment type="caution">
    <text evidence="3">The sequence shown here is derived from an EMBL/GenBank/DDBJ whole genome shotgun (WGS) entry which is preliminary data.</text>
</comment>
<protein>
    <recommendedName>
        <fullName evidence="2">Peptide-N-glycosidase F N-terminal domain-containing protein</fullName>
    </recommendedName>
</protein>
<dbReference type="InterPro" id="IPR015196">
    <property type="entry name" value="PngaseF_N"/>
</dbReference>
<accession>A0A2G8L5H6</accession>
<evidence type="ECO:0000259" key="2">
    <source>
        <dbReference type="SMART" id="SM01290"/>
    </source>
</evidence>
<dbReference type="InterPro" id="IPR046450">
    <property type="entry name" value="PA_dom_sf"/>
</dbReference>
<reference evidence="3 4" key="1">
    <citation type="journal article" date="2017" name="PLoS Biol.">
        <title>The sea cucumber genome provides insights into morphological evolution and visceral regeneration.</title>
        <authorList>
            <person name="Zhang X."/>
            <person name="Sun L."/>
            <person name="Yuan J."/>
            <person name="Sun Y."/>
            <person name="Gao Y."/>
            <person name="Zhang L."/>
            <person name="Li S."/>
            <person name="Dai H."/>
            <person name="Hamel J.F."/>
            <person name="Liu C."/>
            <person name="Yu Y."/>
            <person name="Liu S."/>
            <person name="Lin W."/>
            <person name="Guo K."/>
            <person name="Jin S."/>
            <person name="Xu P."/>
            <person name="Storey K.B."/>
            <person name="Huan P."/>
            <person name="Zhang T."/>
            <person name="Zhou Y."/>
            <person name="Zhang J."/>
            <person name="Lin C."/>
            <person name="Li X."/>
            <person name="Xing L."/>
            <person name="Huo D."/>
            <person name="Sun M."/>
            <person name="Wang L."/>
            <person name="Mercier A."/>
            <person name="Li F."/>
            <person name="Yang H."/>
            <person name="Xiang J."/>
        </authorList>
    </citation>
    <scope>NUCLEOTIDE SEQUENCE [LARGE SCALE GENOMIC DNA]</scope>
    <source>
        <strain evidence="3">Shaxun</strain>
        <tissue evidence="3">Muscle</tissue>
    </source>
</reference>
<dbReference type="Pfam" id="PF09112">
    <property type="entry name" value="N-glycanase_N"/>
    <property type="match status" value="1"/>
</dbReference>
<evidence type="ECO:0000256" key="1">
    <source>
        <dbReference type="ARBA" id="ARBA00023157"/>
    </source>
</evidence>
<dbReference type="STRING" id="307972.A0A2G8L5H6"/>